<dbReference type="Proteomes" id="UP000199322">
    <property type="component" value="Unassembled WGS sequence"/>
</dbReference>
<dbReference type="AlphaFoldDB" id="A0A1G6PUP8"/>
<evidence type="ECO:0000313" key="5">
    <source>
        <dbReference type="Proteomes" id="UP000297288"/>
    </source>
</evidence>
<reference evidence="2 4" key="1">
    <citation type="submission" date="2016-10" db="EMBL/GenBank/DDBJ databases">
        <authorList>
            <person name="de Groot N.N."/>
        </authorList>
    </citation>
    <scope>NUCLEOTIDE SEQUENCE [LARGE SCALE GENOMIC DNA]</scope>
    <source>
        <strain evidence="2 4">WG14</strain>
    </source>
</reference>
<dbReference type="EMBL" id="FMYV01000009">
    <property type="protein sequence ID" value="SDC83394.1"/>
    <property type="molecule type" value="Genomic_DNA"/>
</dbReference>
<sequence length="413" mass="48593">MTKNNNTLLALTAFSIALNIIVFNYFSIALFIFSIFLWWDYSKKYKAIKNLKIEIIPEYKSAFKKEGFYLAVKIKNVEKTKINVKISPASKVMSVTPKKVDLELEPEEEKEYRFRMYFNTSGEHHYGNTFITLLNNYFLYEINREVENNQSIKILHDYSKVEFDKEEIKRLLPERKSKYNILEDTTYIDKIDEYNGEPMNRIHWKATAKMDKLMVKKFNYTSTGKIYMFTDLNISKKSPINNLIWKDLRNIYENYAIKASLGLIKLFCERKESLNVTINAKKIKKLKGNNLEMYFNEFSDVQGEMSSENDLDSLMLEEIPYMTVEDTVIIISQFLDENSLPEIIKVKSSSAKVIVFLIPQGFKEVWESDADVYTTFRKEMKDLEKSARILEENNIIVRLVSFNDTLIEVFQSV</sequence>
<dbReference type="PANTHER" id="PTHR34351">
    <property type="entry name" value="SLR1927 PROTEIN-RELATED"/>
    <property type="match status" value="1"/>
</dbReference>
<organism evidence="2 4">
    <name type="scientific">Geotoga petraea</name>
    <dbReference type="NCBI Taxonomy" id="28234"/>
    <lineage>
        <taxon>Bacteria</taxon>
        <taxon>Thermotogati</taxon>
        <taxon>Thermotogota</taxon>
        <taxon>Thermotogae</taxon>
        <taxon>Petrotogales</taxon>
        <taxon>Petrotogaceae</taxon>
        <taxon>Geotoga</taxon>
    </lineage>
</organism>
<dbReference type="RefSeq" id="WP_091405265.1">
    <property type="nucleotide sequence ID" value="NZ_FMYV01000009.1"/>
</dbReference>
<name>A0A1G6PUP8_9BACT</name>
<dbReference type="EMBL" id="SRME01000007">
    <property type="protein sequence ID" value="TGG86875.1"/>
    <property type="molecule type" value="Genomic_DNA"/>
</dbReference>
<keyword evidence="1" id="KW-0472">Membrane</keyword>
<dbReference type="OrthoDB" id="9778037at2"/>
<evidence type="ECO:0000313" key="4">
    <source>
        <dbReference type="Proteomes" id="UP000199322"/>
    </source>
</evidence>
<gene>
    <name evidence="3" type="ORF">E4650_09515</name>
    <name evidence="2" type="ORF">SAMN04488588_1894</name>
</gene>
<evidence type="ECO:0000313" key="2">
    <source>
        <dbReference type="EMBL" id="SDC83394.1"/>
    </source>
</evidence>
<feature type="transmembrane region" description="Helical" evidence="1">
    <location>
        <begin position="12"/>
        <end position="39"/>
    </location>
</feature>
<accession>A0A1G6PUP8</accession>
<proteinExistence type="predicted"/>
<keyword evidence="1" id="KW-0812">Transmembrane</keyword>
<dbReference type="PANTHER" id="PTHR34351:SF1">
    <property type="entry name" value="SLR1927 PROTEIN"/>
    <property type="match status" value="1"/>
</dbReference>
<dbReference type="Proteomes" id="UP000297288">
    <property type="component" value="Unassembled WGS sequence"/>
</dbReference>
<reference evidence="3 5" key="2">
    <citation type="submission" date="2019-04" db="EMBL/GenBank/DDBJ databases">
        <title>Draft genome sequence data and analysis of a Fermenting Bacterium, Geotoga petraea strain HO-Geo1, isolated from heavy-oil petroleum reservoir in Russia.</title>
        <authorList>
            <person name="Grouzdev D.S."/>
            <person name="Semenova E.M."/>
            <person name="Sokolova D.S."/>
            <person name="Tourova T.P."/>
            <person name="Poltaraus A.B."/>
            <person name="Nazina T.N."/>
        </authorList>
    </citation>
    <scope>NUCLEOTIDE SEQUENCE [LARGE SCALE GENOMIC DNA]</scope>
    <source>
        <strain evidence="3 5">HO-Geo1</strain>
    </source>
</reference>
<protein>
    <submittedName>
        <fullName evidence="3">DUF58 domain-containing protein</fullName>
    </submittedName>
</protein>
<keyword evidence="1" id="KW-1133">Transmembrane helix</keyword>
<dbReference type="STRING" id="28234.SAMN04488588_1894"/>
<evidence type="ECO:0000256" key="1">
    <source>
        <dbReference type="SAM" id="Phobius"/>
    </source>
</evidence>
<evidence type="ECO:0000313" key="3">
    <source>
        <dbReference type="EMBL" id="TGG86875.1"/>
    </source>
</evidence>
<keyword evidence="4" id="KW-1185">Reference proteome</keyword>